<feature type="active site" description="Proton acceptor" evidence="7">
    <location>
        <position position="216"/>
    </location>
</feature>
<dbReference type="InterPro" id="IPR023367">
    <property type="entry name" value="Peptidase_M42_dom2"/>
</dbReference>
<feature type="binding site" evidence="8">
    <location>
        <position position="239"/>
    </location>
    <ligand>
        <name>Zn(2+)</name>
        <dbReference type="ChEBI" id="CHEBI:29105"/>
        <label>1</label>
    </ligand>
</feature>
<feature type="binding site" evidence="8">
    <location>
        <position position="327"/>
    </location>
    <ligand>
        <name>Zn(2+)</name>
        <dbReference type="ChEBI" id="CHEBI:29105"/>
        <label>2</label>
    </ligand>
</feature>
<dbReference type="EMBL" id="JADIMD010000083">
    <property type="protein sequence ID" value="MBO8474735.1"/>
    <property type="molecule type" value="Genomic_DNA"/>
</dbReference>
<evidence type="ECO:0000313" key="10">
    <source>
        <dbReference type="Proteomes" id="UP000823757"/>
    </source>
</evidence>
<dbReference type="PANTHER" id="PTHR32481">
    <property type="entry name" value="AMINOPEPTIDASE"/>
    <property type="match status" value="1"/>
</dbReference>
<keyword evidence="5" id="KW-0378">Hydrolase</keyword>
<keyword evidence="4 8" id="KW-0479">Metal-binding</keyword>
<comment type="caution">
    <text evidence="9">The sequence shown here is derived from an EMBL/GenBank/DDBJ whole genome shotgun (WGS) entry which is preliminary data.</text>
</comment>
<evidence type="ECO:0000256" key="6">
    <source>
        <dbReference type="PIRNR" id="PIRNR001123"/>
    </source>
</evidence>
<comment type="similarity">
    <text evidence="1 6">Belongs to the peptidase M42 family.</text>
</comment>
<dbReference type="InterPro" id="IPR051464">
    <property type="entry name" value="Peptidase_M42_aminopept"/>
</dbReference>
<keyword evidence="3" id="KW-0645">Protease</keyword>
<evidence type="ECO:0000256" key="8">
    <source>
        <dbReference type="PIRSR" id="PIRSR001123-2"/>
    </source>
</evidence>
<accession>A0A9D9ILY6</accession>
<dbReference type="Gene3D" id="3.40.630.10">
    <property type="entry name" value="Zn peptidases"/>
    <property type="match status" value="1"/>
</dbReference>
<dbReference type="GO" id="GO:0046872">
    <property type="term" value="F:metal ion binding"/>
    <property type="evidence" value="ECO:0007669"/>
    <property type="project" value="UniProtKB-UniRule"/>
</dbReference>
<keyword evidence="2" id="KW-0031">Aminopeptidase</keyword>
<name>A0A9D9ILY6_9BACT</name>
<feature type="binding site" evidence="8">
    <location>
        <position position="183"/>
    </location>
    <ligand>
        <name>Zn(2+)</name>
        <dbReference type="ChEBI" id="CHEBI:29105"/>
        <label>2</label>
    </ligand>
</feature>
<feature type="binding site" evidence="8">
    <location>
        <position position="217"/>
    </location>
    <ligand>
        <name>Zn(2+)</name>
        <dbReference type="ChEBI" id="CHEBI:29105"/>
        <label>2</label>
    </ligand>
</feature>
<dbReference type="Gene3D" id="2.40.30.40">
    <property type="entry name" value="Peptidase M42, domain 2"/>
    <property type="match status" value="1"/>
</dbReference>
<dbReference type="GO" id="GO:0004177">
    <property type="term" value="F:aminopeptidase activity"/>
    <property type="evidence" value="ECO:0007669"/>
    <property type="project" value="UniProtKB-UniRule"/>
</dbReference>
<feature type="binding site" evidence="8">
    <location>
        <position position="183"/>
    </location>
    <ligand>
        <name>Zn(2+)</name>
        <dbReference type="ChEBI" id="CHEBI:29105"/>
        <label>1</label>
    </ligand>
</feature>
<dbReference type="InterPro" id="IPR008007">
    <property type="entry name" value="Peptidase_M42"/>
</dbReference>
<protein>
    <submittedName>
        <fullName evidence="9">M20/M25/M40 family metallo-hydrolase</fullName>
    </submittedName>
</protein>
<proteinExistence type="inferred from homology"/>
<evidence type="ECO:0000313" key="9">
    <source>
        <dbReference type="EMBL" id="MBO8474735.1"/>
    </source>
</evidence>
<evidence type="ECO:0000256" key="7">
    <source>
        <dbReference type="PIRSR" id="PIRSR001123-1"/>
    </source>
</evidence>
<gene>
    <name evidence="9" type="ORF">IAB91_05535</name>
</gene>
<dbReference type="PANTHER" id="PTHR32481:SF0">
    <property type="entry name" value="AMINOPEPTIDASE YPDE-RELATED"/>
    <property type="match status" value="1"/>
</dbReference>
<dbReference type="PIRSF" id="PIRSF001123">
    <property type="entry name" value="PepA_GA"/>
    <property type="match status" value="1"/>
</dbReference>
<evidence type="ECO:0000256" key="3">
    <source>
        <dbReference type="ARBA" id="ARBA00022670"/>
    </source>
</evidence>
<dbReference type="SUPFAM" id="SSF53187">
    <property type="entry name" value="Zn-dependent exopeptidases"/>
    <property type="match status" value="1"/>
</dbReference>
<evidence type="ECO:0000256" key="2">
    <source>
        <dbReference type="ARBA" id="ARBA00022438"/>
    </source>
</evidence>
<reference evidence="9" key="2">
    <citation type="journal article" date="2021" name="PeerJ">
        <title>Extensive microbial diversity within the chicken gut microbiome revealed by metagenomics and culture.</title>
        <authorList>
            <person name="Gilroy R."/>
            <person name="Ravi A."/>
            <person name="Getino M."/>
            <person name="Pursley I."/>
            <person name="Horton D.L."/>
            <person name="Alikhan N.F."/>
            <person name="Baker D."/>
            <person name="Gharbi K."/>
            <person name="Hall N."/>
            <person name="Watson M."/>
            <person name="Adriaenssens E.M."/>
            <person name="Foster-Nyarko E."/>
            <person name="Jarju S."/>
            <person name="Secka A."/>
            <person name="Antonio M."/>
            <person name="Oren A."/>
            <person name="Chaudhuri R.R."/>
            <person name="La Ragione R."/>
            <person name="Hildebrand F."/>
            <person name="Pallen M.J."/>
        </authorList>
    </citation>
    <scope>NUCLEOTIDE SEQUENCE</scope>
    <source>
        <strain evidence="9">B1-13419</strain>
    </source>
</reference>
<comment type="cofactor">
    <cofactor evidence="8">
        <name>a divalent metal cation</name>
        <dbReference type="ChEBI" id="CHEBI:60240"/>
    </cofactor>
    <text evidence="8">Binds 2 divalent metal cations per subunit.</text>
</comment>
<dbReference type="SUPFAM" id="SSF101821">
    <property type="entry name" value="Aminopeptidase/glucanase lid domain"/>
    <property type="match status" value="1"/>
</dbReference>
<evidence type="ECO:0000256" key="1">
    <source>
        <dbReference type="ARBA" id="ARBA00006272"/>
    </source>
</evidence>
<dbReference type="AlphaFoldDB" id="A0A9D9ILY6"/>
<feature type="binding site" evidence="8">
    <location>
        <position position="71"/>
    </location>
    <ligand>
        <name>Zn(2+)</name>
        <dbReference type="ChEBI" id="CHEBI:29105"/>
        <label>1</label>
    </ligand>
</feature>
<organism evidence="9 10">
    <name type="scientific">Candidatus Cryptobacteroides faecigallinarum</name>
    <dbReference type="NCBI Taxonomy" id="2840763"/>
    <lineage>
        <taxon>Bacteria</taxon>
        <taxon>Pseudomonadati</taxon>
        <taxon>Bacteroidota</taxon>
        <taxon>Bacteroidia</taxon>
        <taxon>Bacteroidales</taxon>
        <taxon>Candidatus Cryptobacteroides</taxon>
    </lineage>
</organism>
<sequence length="353" mass="38556">MDSIGKQTADREMLDSLSRALGVSGFEQEVGSWYIENIAASVDKSFSDTMGNAYGVISGTGNGKNIMLEAHADEVGFQILHIGENGQLYLRRNGGVDEQCIPGSQVIVKTRKGEYIPGIIGKKPIHLMSTDDRKRTIELNQLWIDTGLDVDEVRSRISVGDIVAVRANWMWLGENRISGKSLDNKIGVYVLTKVMQALSKRKPLCNTVTGVATAQEEVGSRGVVVAGYRTHPDIAVTIDVDFSTDVPDCSPSRYGKISLGQGVVIPINVDSDFGLCLQLEHMAQECGIPYQMSARPHATGGTNTSRLQLVREGVRTIALGIPCRYMHTPVEMCDMRDVEASIRLIVEMVLSVE</sequence>
<evidence type="ECO:0000256" key="5">
    <source>
        <dbReference type="ARBA" id="ARBA00022801"/>
    </source>
</evidence>
<dbReference type="GO" id="GO:0006508">
    <property type="term" value="P:proteolysis"/>
    <property type="evidence" value="ECO:0007669"/>
    <property type="project" value="UniProtKB-KW"/>
</dbReference>
<dbReference type="Pfam" id="PF05343">
    <property type="entry name" value="Peptidase_M42"/>
    <property type="match status" value="1"/>
</dbReference>
<dbReference type="Proteomes" id="UP000823757">
    <property type="component" value="Unassembled WGS sequence"/>
</dbReference>
<evidence type="ECO:0000256" key="4">
    <source>
        <dbReference type="ARBA" id="ARBA00022723"/>
    </source>
</evidence>
<reference evidence="9" key="1">
    <citation type="submission" date="2020-10" db="EMBL/GenBank/DDBJ databases">
        <authorList>
            <person name="Gilroy R."/>
        </authorList>
    </citation>
    <scope>NUCLEOTIDE SEQUENCE</scope>
    <source>
        <strain evidence="9">B1-13419</strain>
    </source>
</reference>